<dbReference type="AlphaFoldDB" id="A0A3L6RPG5"/>
<feature type="region of interest" description="Disordered" evidence="1">
    <location>
        <begin position="1"/>
        <end position="30"/>
    </location>
</feature>
<keyword evidence="3" id="KW-1185">Reference proteome</keyword>
<dbReference type="EMBL" id="PQIB02000007">
    <property type="protein sequence ID" value="RLN07638.1"/>
    <property type="molecule type" value="Genomic_DNA"/>
</dbReference>
<feature type="region of interest" description="Disordered" evidence="1">
    <location>
        <begin position="67"/>
        <end position="87"/>
    </location>
</feature>
<organism evidence="2 3">
    <name type="scientific">Panicum miliaceum</name>
    <name type="common">Proso millet</name>
    <name type="synonym">Broomcorn millet</name>
    <dbReference type="NCBI Taxonomy" id="4540"/>
    <lineage>
        <taxon>Eukaryota</taxon>
        <taxon>Viridiplantae</taxon>
        <taxon>Streptophyta</taxon>
        <taxon>Embryophyta</taxon>
        <taxon>Tracheophyta</taxon>
        <taxon>Spermatophyta</taxon>
        <taxon>Magnoliopsida</taxon>
        <taxon>Liliopsida</taxon>
        <taxon>Poales</taxon>
        <taxon>Poaceae</taxon>
        <taxon>PACMAD clade</taxon>
        <taxon>Panicoideae</taxon>
        <taxon>Panicodae</taxon>
        <taxon>Paniceae</taxon>
        <taxon>Panicinae</taxon>
        <taxon>Panicum</taxon>
        <taxon>Panicum sect. Panicum</taxon>
    </lineage>
</organism>
<sequence>MEDSGLGHPAGEQALIHGDPESTTAPPRHVRDNQTRAICIRLHPPRFRWPPVCGLQCQRLRAAARRDPSHRPALLDRQGEERTASERISAGLAQEARLFGPRSKLVLTRPRLFFSHLISYWANKPKMAGLSRLVPIRPSFPCIDP</sequence>
<feature type="compositionally biased region" description="Basic and acidic residues" evidence="1">
    <location>
        <begin position="67"/>
        <end position="85"/>
    </location>
</feature>
<gene>
    <name evidence="2" type="ORF">C2845_PM11G26640</name>
</gene>
<accession>A0A3L6RPG5</accession>
<evidence type="ECO:0000256" key="1">
    <source>
        <dbReference type="SAM" id="MobiDB-lite"/>
    </source>
</evidence>
<dbReference type="Proteomes" id="UP000275267">
    <property type="component" value="Unassembled WGS sequence"/>
</dbReference>
<name>A0A3L6RPG5_PANMI</name>
<reference evidence="3" key="1">
    <citation type="journal article" date="2019" name="Nat. Commun.">
        <title>The genome of broomcorn millet.</title>
        <authorList>
            <person name="Zou C."/>
            <person name="Miki D."/>
            <person name="Li D."/>
            <person name="Tang Q."/>
            <person name="Xiao L."/>
            <person name="Rajput S."/>
            <person name="Deng P."/>
            <person name="Jia W."/>
            <person name="Huang R."/>
            <person name="Zhang M."/>
            <person name="Sun Y."/>
            <person name="Hu J."/>
            <person name="Fu X."/>
            <person name="Schnable P.S."/>
            <person name="Li F."/>
            <person name="Zhang H."/>
            <person name="Feng B."/>
            <person name="Zhu X."/>
            <person name="Liu R."/>
            <person name="Schnable J.C."/>
            <person name="Zhu J.-K."/>
            <person name="Zhang H."/>
        </authorList>
    </citation>
    <scope>NUCLEOTIDE SEQUENCE [LARGE SCALE GENOMIC DNA]</scope>
</reference>
<evidence type="ECO:0000313" key="3">
    <source>
        <dbReference type="Proteomes" id="UP000275267"/>
    </source>
</evidence>
<protein>
    <submittedName>
        <fullName evidence="2">Uncharacterized protein</fullName>
    </submittedName>
</protein>
<proteinExistence type="predicted"/>
<comment type="caution">
    <text evidence="2">The sequence shown here is derived from an EMBL/GenBank/DDBJ whole genome shotgun (WGS) entry which is preliminary data.</text>
</comment>
<evidence type="ECO:0000313" key="2">
    <source>
        <dbReference type="EMBL" id="RLN07638.1"/>
    </source>
</evidence>